<dbReference type="GO" id="GO:0006364">
    <property type="term" value="P:rRNA processing"/>
    <property type="evidence" value="ECO:0007669"/>
    <property type="project" value="UniProtKB-KW"/>
</dbReference>
<accession>A0A6V7KHB3</accession>
<sequence>MNHEQQADISASTLYIVPTPIGNLGDITERALSVLRGVDVVAAEDTRHTGLLLQHFAISARLFALHDHNEQQKADHLLAKLQQGQSIALVSDAGTPLINDPGYHLVRRCREAGVRVVPLPGPCAAITALSAAGIASDRFCYEGFLPAKTKARQDRLLQLSEETRTLIFYESTHRLIDSLADIATVLGEARYVVLARELTKTWESIQGAPVGELLAWVQEDENRRKGEMVLIVEGFQPDESALSAEALRTLALLRAELPLKKAASLAAEIHGVKKNALYSYALAQNEADDDAEDDNRD</sequence>
<dbReference type="PIRSF" id="PIRSF005917">
    <property type="entry name" value="MTase_YraL"/>
    <property type="match status" value="1"/>
</dbReference>
<evidence type="ECO:0000259" key="6">
    <source>
        <dbReference type="Pfam" id="PF00590"/>
    </source>
</evidence>
<keyword evidence="1" id="KW-0963">Cytoplasm</keyword>
<dbReference type="NCBIfam" id="TIGR00096">
    <property type="entry name" value="16S rRNA (cytidine(1402)-2'-O)-methyltransferase"/>
    <property type="match status" value="1"/>
</dbReference>
<proteinExistence type="inferred from homology"/>
<evidence type="ECO:0000259" key="7">
    <source>
        <dbReference type="Pfam" id="PF23016"/>
    </source>
</evidence>
<dbReference type="AlphaFoldDB" id="A0A6V7KHB3"/>
<dbReference type="FunFam" id="3.40.1010.10:FF:000002">
    <property type="entry name" value="Ribosomal RNA small subunit methyltransferase I"/>
    <property type="match status" value="1"/>
</dbReference>
<dbReference type="InterPro" id="IPR018063">
    <property type="entry name" value="SAM_MeTrfase_RsmI_CS"/>
</dbReference>
<dbReference type="Pfam" id="PF23016">
    <property type="entry name" value="RsmI_C"/>
    <property type="match status" value="1"/>
</dbReference>
<evidence type="ECO:0000256" key="5">
    <source>
        <dbReference type="ARBA" id="ARBA00022691"/>
    </source>
</evidence>
<dbReference type="GO" id="GO:0032259">
    <property type="term" value="P:methylation"/>
    <property type="evidence" value="ECO:0007669"/>
    <property type="project" value="UniProtKB-KW"/>
</dbReference>
<dbReference type="Gene3D" id="3.40.1010.10">
    <property type="entry name" value="Cobalt-precorrin-4 Transmethylase, Domain 1"/>
    <property type="match status" value="1"/>
</dbReference>
<dbReference type="CDD" id="cd11648">
    <property type="entry name" value="RsmI"/>
    <property type="match status" value="1"/>
</dbReference>
<dbReference type="PANTHER" id="PTHR46111:SF1">
    <property type="entry name" value="RIBOSOMAL RNA SMALL SUBUNIT METHYLTRANSFERASE I"/>
    <property type="match status" value="1"/>
</dbReference>
<dbReference type="PANTHER" id="PTHR46111">
    <property type="entry name" value="RIBOSOMAL RNA SMALL SUBUNIT METHYLTRANSFERASE I"/>
    <property type="match status" value="1"/>
</dbReference>
<evidence type="ECO:0000256" key="4">
    <source>
        <dbReference type="ARBA" id="ARBA00022679"/>
    </source>
</evidence>
<dbReference type="HAMAP" id="MF_01877">
    <property type="entry name" value="16SrRNA_methyltr_I"/>
    <property type="match status" value="1"/>
</dbReference>
<dbReference type="EMBL" id="CADCXW020000043">
    <property type="protein sequence ID" value="CAD1561867.1"/>
    <property type="molecule type" value="Genomic_DNA"/>
</dbReference>
<keyword evidence="3" id="KW-0489">Methyltransferase</keyword>
<dbReference type="FunFam" id="3.30.950.10:FF:000002">
    <property type="entry name" value="Ribosomal RNA small subunit methyltransferase I"/>
    <property type="match status" value="1"/>
</dbReference>
<evidence type="ECO:0000313" key="8">
    <source>
        <dbReference type="EMBL" id="CAD1561867.1"/>
    </source>
</evidence>
<dbReference type="PROSITE" id="PS01296">
    <property type="entry name" value="RSMI"/>
    <property type="match status" value="1"/>
</dbReference>
<evidence type="ECO:0000256" key="1">
    <source>
        <dbReference type="ARBA" id="ARBA00022490"/>
    </source>
</evidence>
<dbReference type="GO" id="GO:0008168">
    <property type="term" value="F:methyltransferase activity"/>
    <property type="evidence" value="ECO:0007669"/>
    <property type="project" value="UniProtKB-KW"/>
</dbReference>
<dbReference type="InterPro" id="IPR014777">
    <property type="entry name" value="4pyrrole_Mease_sub1"/>
</dbReference>
<dbReference type="SUPFAM" id="SSF53790">
    <property type="entry name" value="Tetrapyrrole methylase"/>
    <property type="match status" value="1"/>
</dbReference>
<evidence type="ECO:0000256" key="2">
    <source>
        <dbReference type="ARBA" id="ARBA00022552"/>
    </source>
</evidence>
<evidence type="ECO:0000256" key="3">
    <source>
        <dbReference type="ARBA" id="ARBA00022603"/>
    </source>
</evidence>
<gene>
    <name evidence="8" type="ORF">BBRV_LOCUS75748</name>
</gene>
<dbReference type="InterPro" id="IPR053910">
    <property type="entry name" value="RsmI_HTH"/>
</dbReference>
<dbReference type="Gene3D" id="3.30.950.10">
    <property type="entry name" value="Methyltransferase, Cobalt-precorrin-4 Transmethylase, Domain 2"/>
    <property type="match status" value="1"/>
</dbReference>
<reference evidence="8" key="1">
    <citation type="submission" date="2020-07" db="EMBL/GenBank/DDBJ databases">
        <authorList>
            <person name="Ferguson B K."/>
        </authorList>
    </citation>
    <scope>NUCLEOTIDE SEQUENCE</scope>
    <source>
        <strain evidence="8">L06</strain>
    </source>
</reference>
<dbReference type="NCBIfam" id="NF011570">
    <property type="entry name" value="PRK14994.1"/>
    <property type="match status" value="1"/>
</dbReference>
<feature type="domain" description="RsmI HTH" evidence="7">
    <location>
        <begin position="241"/>
        <end position="284"/>
    </location>
</feature>
<name>A0A6V7KHB3_9HYME</name>
<dbReference type="InterPro" id="IPR035996">
    <property type="entry name" value="4pyrrol_Methylase_sf"/>
</dbReference>
<dbReference type="InterPro" id="IPR014776">
    <property type="entry name" value="4pyrrole_Mease_sub2"/>
</dbReference>
<dbReference type="InterPro" id="IPR000878">
    <property type="entry name" value="4pyrrol_Mease"/>
</dbReference>
<keyword evidence="5" id="KW-0949">S-adenosyl-L-methionine</keyword>
<keyword evidence="4" id="KW-0808">Transferase</keyword>
<keyword evidence="2" id="KW-0698">rRNA processing</keyword>
<dbReference type="InterPro" id="IPR008189">
    <property type="entry name" value="rRNA_ssu_MeTfrase_I"/>
</dbReference>
<feature type="domain" description="Tetrapyrrole methylase" evidence="6">
    <location>
        <begin position="13"/>
        <end position="213"/>
    </location>
</feature>
<protein>
    <submittedName>
        <fullName evidence="8">Uncharacterized protein</fullName>
    </submittedName>
</protein>
<dbReference type="Pfam" id="PF00590">
    <property type="entry name" value="TP_methylase"/>
    <property type="match status" value="1"/>
</dbReference>
<organism evidence="8">
    <name type="scientific">Bracon brevicornis</name>
    <dbReference type="NCBI Taxonomy" id="1563983"/>
    <lineage>
        <taxon>Eukaryota</taxon>
        <taxon>Metazoa</taxon>
        <taxon>Ecdysozoa</taxon>
        <taxon>Arthropoda</taxon>
        <taxon>Hexapoda</taxon>
        <taxon>Insecta</taxon>
        <taxon>Pterygota</taxon>
        <taxon>Neoptera</taxon>
        <taxon>Endopterygota</taxon>
        <taxon>Hymenoptera</taxon>
        <taxon>Apocrita</taxon>
        <taxon>Ichneumonoidea</taxon>
        <taxon>Braconidae</taxon>
        <taxon>Braconinae</taxon>
        <taxon>Bracon</taxon>
    </lineage>
</organism>